<dbReference type="FunFam" id="2.60.40.420:FF:000003">
    <property type="entry name" value="Blue copper"/>
    <property type="match status" value="1"/>
</dbReference>
<proteinExistence type="predicted"/>
<name>A0A0D9XRM8_9ORYZ</name>
<dbReference type="GO" id="GO:0005886">
    <property type="term" value="C:plasma membrane"/>
    <property type="evidence" value="ECO:0007669"/>
    <property type="project" value="TreeGrafter"/>
</dbReference>
<accession>A0A0D9XRM8</accession>
<dbReference type="GO" id="GO:0009055">
    <property type="term" value="F:electron transfer activity"/>
    <property type="evidence" value="ECO:0007669"/>
    <property type="project" value="InterPro"/>
</dbReference>
<dbReference type="SUPFAM" id="SSF49503">
    <property type="entry name" value="Cupredoxins"/>
    <property type="match status" value="1"/>
</dbReference>
<feature type="domain" description="Phytocyanin" evidence="5">
    <location>
        <begin position="25"/>
        <end position="125"/>
    </location>
</feature>
<reference evidence="6 7" key="1">
    <citation type="submission" date="2012-08" db="EMBL/GenBank/DDBJ databases">
        <title>Oryza genome evolution.</title>
        <authorList>
            <person name="Wing R.A."/>
        </authorList>
    </citation>
    <scope>NUCLEOTIDE SEQUENCE</scope>
</reference>
<dbReference type="PANTHER" id="PTHR33021">
    <property type="entry name" value="BLUE COPPER PROTEIN"/>
    <property type="match status" value="1"/>
</dbReference>
<dbReference type="Gene3D" id="2.60.40.420">
    <property type="entry name" value="Cupredoxins - blue copper proteins"/>
    <property type="match status" value="1"/>
</dbReference>
<keyword evidence="3" id="KW-0325">Glycoprotein</keyword>
<keyword evidence="1" id="KW-0479">Metal-binding</keyword>
<sequence length="125" mass="12804">MGRYSVAIVVLGLLALAFSTTVLAETHVVGDSNGWDFSVSFDSWADGKVFAAGDTLVFNFKPGAHNVLAVDAAAYRSCKVSGAAADSVAAATGTASFLLKKGVNYFICGVPGHCAAGMKLRVVAN</sequence>
<evidence type="ECO:0000256" key="2">
    <source>
        <dbReference type="ARBA" id="ARBA00023008"/>
    </source>
</evidence>
<evidence type="ECO:0000256" key="4">
    <source>
        <dbReference type="SAM" id="SignalP"/>
    </source>
</evidence>
<evidence type="ECO:0000256" key="1">
    <source>
        <dbReference type="ARBA" id="ARBA00022723"/>
    </source>
</evidence>
<dbReference type="GO" id="GO:0046872">
    <property type="term" value="F:metal ion binding"/>
    <property type="evidence" value="ECO:0007669"/>
    <property type="project" value="UniProtKB-KW"/>
</dbReference>
<dbReference type="InterPro" id="IPR039391">
    <property type="entry name" value="Phytocyanin-like"/>
</dbReference>
<dbReference type="Proteomes" id="UP000032180">
    <property type="component" value="Chromosome 11"/>
</dbReference>
<keyword evidence="2" id="KW-0186">Copper</keyword>
<evidence type="ECO:0000313" key="7">
    <source>
        <dbReference type="Proteomes" id="UP000032180"/>
    </source>
</evidence>
<dbReference type="CDD" id="cd04216">
    <property type="entry name" value="Phytocyanin"/>
    <property type="match status" value="1"/>
</dbReference>
<dbReference type="EnsemblPlants" id="LPERR11G09660.1">
    <property type="protein sequence ID" value="LPERR11G09660.1"/>
    <property type="gene ID" value="LPERR11G09660"/>
</dbReference>
<organism evidence="6 7">
    <name type="scientific">Leersia perrieri</name>
    <dbReference type="NCBI Taxonomy" id="77586"/>
    <lineage>
        <taxon>Eukaryota</taxon>
        <taxon>Viridiplantae</taxon>
        <taxon>Streptophyta</taxon>
        <taxon>Embryophyta</taxon>
        <taxon>Tracheophyta</taxon>
        <taxon>Spermatophyta</taxon>
        <taxon>Magnoliopsida</taxon>
        <taxon>Liliopsida</taxon>
        <taxon>Poales</taxon>
        <taxon>Poaceae</taxon>
        <taxon>BOP clade</taxon>
        <taxon>Oryzoideae</taxon>
        <taxon>Oryzeae</taxon>
        <taxon>Oryzinae</taxon>
        <taxon>Leersia</taxon>
    </lineage>
</organism>
<dbReference type="HOGENOM" id="CLU_058719_4_4_1"/>
<feature type="signal peptide" evidence="4">
    <location>
        <begin position="1"/>
        <end position="24"/>
    </location>
</feature>
<dbReference type="AlphaFoldDB" id="A0A0D9XRM8"/>
<evidence type="ECO:0000259" key="5">
    <source>
        <dbReference type="PROSITE" id="PS51485"/>
    </source>
</evidence>
<dbReference type="Gramene" id="LPERR11G09660.1">
    <property type="protein sequence ID" value="LPERR11G09660.1"/>
    <property type="gene ID" value="LPERR11G09660"/>
</dbReference>
<dbReference type="InterPro" id="IPR003245">
    <property type="entry name" value="Phytocyanin_dom"/>
</dbReference>
<evidence type="ECO:0000256" key="3">
    <source>
        <dbReference type="ARBA" id="ARBA00023180"/>
    </source>
</evidence>
<dbReference type="Pfam" id="PF02298">
    <property type="entry name" value="Cu_bind_like"/>
    <property type="match status" value="1"/>
</dbReference>
<evidence type="ECO:0000313" key="6">
    <source>
        <dbReference type="EnsemblPlants" id="LPERR11G09660.1"/>
    </source>
</evidence>
<keyword evidence="4" id="KW-0732">Signal</keyword>
<reference evidence="7" key="2">
    <citation type="submission" date="2013-12" db="EMBL/GenBank/DDBJ databases">
        <authorList>
            <person name="Yu Y."/>
            <person name="Lee S."/>
            <person name="de Baynast K."/>
            <person name="Wissotski M."/>
            <person name="Liu L."/>
            <person name="Talag J."/>
            <person name="Goicoechea J."/>
            <person name="Angelova A."/>
            <person name="Jetty R."/>
            <person name="Kudrna D."/>
            <person name="Golser W."/>
            <person name="Rivera L."/>
            <person name="Zhang J."/>
            <person name="Wing R."/>
        </authorList>
    </citation>
    <scope>NUCLEOTIDE SEQUENCE</scope>
</reference>
<keyword evidence="7" id="KW-1185">Reference proteome</keyword>
<dbReference type="eggNOG" id="ENOG502S2U9">
    <property type="taxonomic scope" value="Eukaryota"/>
</dbReference>
<protein>
    <recommendedName>
        <fullName evidence="5">Phytocyanin domain-containing protein</fullName>
    </recommendedName>
</protein>
<dbReference type="PROSITE" id="PS00196">
    <property type="entry name" value="COPPER_BLUE"/>
    <property type="match status" value="1"/>
</dbReference>
<reference evidence="6" key="3">
    <citation type="submission" date="2015-04" db="UniProtKB">
        <authorList>
            <consortium name="EnsemblPlants"/>
        </authorList>
    </citation>
    <scope>IDENTIFICATION</scope>
</reference>
<feature type="chain" id="PRO_5002350593" description="Phytocyanin domain-containing protein" evidence="4">
    <location>
        <begin position="25"/>
        <end position="125"/>
    </location>
</feature>
<dbReference type="PANTHER" id="PTHR33021:SF520">
    <property type="entry name" value="OS11G0428800 PROTEIN"/>
    <property type="match status" value="1"/>
</dbReference>
<dbReference type="InterPro" id="IPR008972">
    <property type="entry name" value="Cupredoxin"/>
</dbReference>
<dbReference type="STRING" id="77586.A0A0D9XRM8"/>
<dbReference type="PROSITE" id="PS51485">
    <property type="entry name" value="PHYTOCYANIN"/>
    <property type="match status" value="1"/>
</dbReference>
<dbReference type="InterPro" id="IPR028871">
    <property type="entry name" value="BlueCu_1_BS"/>
</dbReference>